<proteinExistence type="predicted"/>
<organism evidence="1 2">
    <name type="scientific">Folsomia candida</name>
    <name type="common">Springtail</name>
    <dbReference type="NCBI Taxonomy" id="158441"/>
    <lineage>
        <taxon>Eukaryota</taxon>
        <taxon>Metazoa</taxon>
        <taxon>Ecdysozoa</taxon>
        <taxon>Arthropoda</taxon>
        <taxon>Hexapoda</taxon>
        <taxon>Collembola</taxon>
        <taxon>Entomobryomorpha</taxon>
        <taxon>Isotomoidea</taxon>
        <taxon>Isotomidae</taxon>
        <taxon>Proisotominae</taxon>
        <taxon>Folsomia</taxon>
    </lineage>
</organism>
<dbReference type="SUPFAM" id="SSF50985">
    <property type="entry name" value="RCC1/BLIP-II"/>
    <property type="match status" value="1"/>
</dbReference>
<dbReference type="InterPro" id="IPR009091">
    <property type="entry name" value="RCC1/BLIP-II"/>
</dbReference>
<sequence length="195" mass="21682">MEATTSSSCGVIPEDKLKIWKIFRNMGSNVKEILKTAKLAHIVSDKEGFVVTMTDETYSFLQDGDSGCKISKIPELSGIRVKEFFIGEINFALIEDGRLFSWTSELPRHDAYPGSEQDILNQLGRYVSYRVVDQISFSCRPAEVTGSLTGVKVRQVALPGWKATFTVALSVGGYVHQWGSLRGRRRPMETLGNQG</sequence>
<dbReference type="Gene3D" id="2.130.10.30">
    <property type="entry name" value="Regulator of chromosome condensation 1/beta-lactamase-inhibitor protein II"/>
    <property type="match status" value="1"/>
</dbReference>
<gene>
    <name evidence="1" type="ORF">Fcan01_15912</name>
</gene>
<dbReference type="AlphaFoldDB" id="A0A226DWI4"/>
<dbReference type="EMBL" id="LNIX01000010">
    <property type="protein sequence ID" value="OXA49174.1"/>
    <property type="molecule type" value="Genomic_DNA"/>
</dbReference>
<dbReference type="Proteomes" id="UP000198287">
    <property type="component" value="Unassembled WGS sequence"/>
</dbReference>
<protein>
    <submittedName>
        <fullName evidence="1">Uncharacterized protein</fullName>
    </submittedName>
</protein>
<dbReference type="STRING" id="158441.A0A226DWI4"/>
<comment type="caution">
    <text evidence="1">The sequence shown here is derived from an EMBL/GenBank/DDBJ whole genome shotgun (WGS) entry which is preliminary data.</text>
</comment>
<reference evidence="1 2" key="1">
    <citation type="submission" date="2015-12" db="EMBL/GenBank/DDBJ databases">
        <title>The genome of Folsomia candida.</title>
        <authorList>
            <person name="Faddeeva A."/>
            <person name="Derks M.F."/>
            <person name="Anvar Y."/>
            <person name="Smit S."/>
            <person name="Van Straalen N."/>
            <person name="Roelofs D."/>
        </authorList>
    </citation>
    <scope>NUCLEOTIDE SEQUENCE [LARGE SCALE GENOMIC DNA]</scope>
    <source>
        <strain evidence="1 2">VU population</strain>
        <tissue evidence="1">Whole body</tissue>
    </source>
</reference>
<evidence type="ECO:0000313" key="1">
    <source>
        <dbReference type="EMBL" id="OXA49174.1"/>
    </source>
</evidence>
<accession>A0A226DWI4</accession>
<dbReference type="OrthoDB" id="6359816at2759"/>
<name>A0A226DWI4_FOLCA</name>
<evidence type="ECO:0000313" key="2">
    <source>
        <dbReference type="Proteomes" id="UP000198287"/>
    </source>
</evidence>
<keyword evidence="2" id="KW-1185">Reference proteome</keyword>